<keyword evidence="3" id="KW-1185">Reference proteome</keyword>
<evidence type="ECO:0000313" key="3">
    <source>
        <dbReference type="Proteomes" id="UP000607653"/>
    </source>
</evidence>
<accession>A0A822YUB4</accession>
<dbReference type="EMBL" id="DUZY01000004">
    <property type="protein sequence ID" value="DAD37694.1"/>
    <property type="molecule type" value="Genomic_DNA"/>
</dbReference>
<feature type="compositionally biased region" description="Polar residues" evidence="1">
    <location>
        <begin position="101"/>
        <end position="114"/>
    </location>
</feature>
<comment type="caution">
    <text evidence="2">The sequence shown here is derived from an EMBL/GenBank/DDBJ whole genome shotgun (WGS) entry which is preliminary data.</text>
</comment>
<name>A0A822YUB4_NELNU</name>
<dbReference type="AlphaFoldDB" id="A0A822YUB4"/>
<evidence type="ECO:0000313" key="2">
    <source>
        <dbReference type="EMBL" id="DAD37694.1"/>
    </source>
</evidence>
<feature type="compositionally biased region" description="Polar residues" evidence="1">
    <location>
        <begin position="138"/>
        <end position="155"/>
    </location>
</feature>
<feature type="compositionally biased region" description="Low complexity" evidence="1">
    <location>
        <begin position="180"/>
        <end position="191"/>
    </location>
</feature>
<feature type="region of interest" description="Disordered" evidence="1">
    <location>
        <begin position="94"/>
        <end position="269"/>
    </location>
</feature>
<reference evidence="2 3" key="1">
    <citation type="journal article" date="2020" name="Mol. Biol. Evol.">
        <title>Distinct Expression and Methylation Patterns for Genes with Different Fates following a Single Whole-Genome Duplication in Flowering Plants.</title>
        <authorList>
            <person name="Shi T."/>
            <person name="Rahmani R.S."/>
            <person name="Gugger P.F."/>
            <person name="Wang M."/>
            <person name="Li H."/>
            <person name="Zhang Y."/>
            <person name="Li Z."/>
            <person name="Wang Q."/>
            <person name="Van de Peer Y."/>
            <person name="Marchal K."/>
            <person name="Chen J."/>
        </authorList>
    </citation>
    <scope>NUCLEOTIDE SEQUENCE [LARGE SCALE GENOMIC DNA]</scope>
    <source>
        <tissue evidence="2">Leaf</tissue>
    </source>
</reference>
<organism evidence="2 3">
    <name type="scientific">Nelumbo nucifera</name>
    <name type="common">Sacred lotus</name>
    <dbReference type="NCBI Taxonomy" id="4432"/>
    <lineage>
        <taxon>Eukaryota</taxon>
        <taxon>Viridiplantae</taxon>
        <taxon>Streptophyta</taxon>
        <taxon>Embryophyta</taxon>
        <taxon>Tracheophyta</taxon>
        <taxon>Spermatophyta</taxon>
        <taxon>Magnoliopsida</taxon>
        <taxon>Proteales</taxon>
        <taxon>Nelumbonaceae</taxon>
        <taxon>Nelumbo</taxon>
    </lineage>
</organism>
<protein>
    <submittedName>
        <fullName evidence="2">Uncharacterized protein</fullName>
    </submittedName>
</protein>
<dbReference type="Proteomes" id="UP000607653">
    <property type="component" value="Unassembled WGS sequence"/>
</dbReference>
<gene>
    <name evidence="2" type="ORF">HUJ06_008335</name>
</gene>
<proteinExistence type="predicted"/>
<sequence>MSRPAGLLIIKTTQGIRAWPRLQSYVANSKHESRAEKRKRNTDCDLDLDLEGADMQQEKGSDHGMGLDSVITHPMSMLQLGSTDFSHCELCGSSLKKRSSSDPQQEQELCTSEPLNKKIMVDPTLSYSSPPKPRSISDMVSSPVPTSTVLGSSLCTLRRCNSESNPPSENKKFPPPSPQKPQFLGRSQSFPTPSPPAAQPPAATGLDRLHSFSSSSDTPKTPMETGMLPSCPPLVPSTIPSAVQEPTKKNAACQETTTTPPTKDTVRSSDFGQTLSKITNPALSDPVKVETSATKRSEQIKKRVRQINECCNEMMQEVMEEEIGDGTNNKEVSEINEEESVTVRREGEGFSVHYKCGCGKMYRVLII</sequence>
<evidence type="ECO:0000256" key="1">
    <source>
        <dbReference type="SAM" id="MobiDB-lite"/>
    </source>
</evidence>